<comment type="caution">
    <text evidence="2">The sequence shown here is derived from an EMBL/GenBank/DDBJ whole genome shotgun (WGS) entry which is preliminary data.</text>
</comment>
<dbReference type="Proteomes" id="UP000317243">
    <property type="component" value="Unassembled WGS sequence"/>
</dbReference>
<feature type="transmembrane region" description="Helical" evidence="1">
    <location>
        <begin position="141"/>
        <end position="161"/>
    </location>
</feature>
<reference evidence="2 3" key="1">
    <citation type="submission" date="2019-02" db="EMBL/GenBank/DDBJ databases">
        <title>Deep-cultivation of Planctomycetes and their phenomic and genomic characterization uncovers novel biology.</title>
        <authorList>
            <person name="Wiegand S."/>
            <person name="Jogler M."/>
            <person name="Boedeker C."/>
            <person name="Pinto D."/>
            <person name="Vollmers J."/>
            <person name="Rivas-Marin E."/>
            <person name="Kohn T."/>
            <person name="Peeters S.H."/>
            <person name="Heuer A."/>
            <person name="Rast P."/>
            <person name="Oberbeckmann S."/>
            <person name="Bunk B."/>
            <person name="Jeske O."/>
            <person name="Meyerdierks A."/>
            <person name="Storesund J.E."/>
            <person name="Kallscheuer N."/>
            <person name="Luecker S."/>
            <person name="Lage O.M."/>
            <person name="Pohl T."/>
            <person name="Merkel B.J."/>
            <person name="Hornburger P."/>
            <person name="Mueller R.-W."/>
            <person name="Bruemmer F."/>
            <person name="Labrenz M."/>
            <person name="Spormann A.M."/>
            <person name="Op Den Camp H."/>
            <person name="Overmann J."/>
            <person name="Amann R."/>
            <person name="Jetten M.S.M."/>
            <person name="Mascher T."/>
            <person name="Medema M.H."/>
            <person name="Devos D.P."/>
            <person name="Kaster A.-K."/>
            <person name="Ovreas L."/>
            <person name="Rohde M."/>
            <person name="Galperin M.Y."/>
            <person name="Jogler C."/>
        </authorList>
    </citation>
    <scope>NUCLEOTIDE SEQUENCE [LARGE SCALE GENOMIC DNA]</scope>
    <source>
        <strain evidence="2 3">KOR42</strain>
    </source>
</reference>
<feature type="transmembrane region" description="Helical" evidence="1">
    <location>
        <begin position="334"/>
        <end position="353"/>
    </location>
</feature>
<organism evidence="2 3">
    <name type="scientific">Thalassoglobus neptunius</name>
    <dbReference type="NCBI Taxonomy" id="1938619"/>
    <lineage>
        <taxon>Bacteria</taxon>
        <taxon>Pseudomonadati</taxon>
        <taxon>Planctomycetota</taxon>
        <taxon>Planctomycetia</taxon>
        <taxon>Planctomycetales</taxon>
        <taxon>Planctomycetaceae</taxon>
        <taxon>Thalassoglobus</taxon>
    </lineage>
</organism>
<keyword evidence="1" id="KW-1133">Transmembrane helix</keyword>
<feature type="transmembrane region" description="Helical" evidence="1">
    <location>
        <begin position="231"/>
        <end position="251"/>
    </location>
</feature>
<dbReference type="EMBL" id="SIHI01000023">
    <property type="protein sequence ID" value="TWT47141.1"/>
    <property type="molecule type" value="Genomic_DNA"/>
</dbReference>
<feature type="transmembrane region" description="Helical" evidence="1">
    <location>
        <begin position="374"/>
        <end position="396"/>
    </location>
</feature>
<feature type="transmembrane region" description="Helical" evidence="1">
    <location>
        <begin position="439"/>
        <end position="459"/>
    </location>
</feature>
<feature type="transmembrane region" description="Helical" evidence="1">
    <location>
        <begin position="202"/>
        <end position="219"/>
    </location>
</feature>
<evidence type="ECO:0000313" key="2">
    <source>
        <dbReference type="EMBL" id="TWT47141.1"/>
    </source>
</evidence>
<sequence length="514" mass="56736">MSIWSTLLWKEWNEHKWKLLSLTVIAIAVCIGGLVDGVSEVEFAVIATYYGYVLFAPIYIVMGVTAGEWAGGTIEFSKNLPVSLRKVATVRLFAGWIVLIVPVIAVAAFSSALIATLEWMEIEVGIFHSLAASMDLKPQQAHWGIAGIACGVVTTLYFWLVVACLNQATELRAAMIGVLTFIVSFWFGFLLWVMNGAPTTQALSLNWTIGAVSPVYWMVLPNLQAEHLRRWLIVGLQVQGLFVVISSYYFIRFYGTHLRQWNWLPRISWPSIEQTGPTNSLSAPFTSQMKALVWMQLRQTLPLAIGGLVIVFVLTLMATRGTAGAVSQMETNPFQIAIVSVAALLIGSTTFVPDFSPKLYHFWRSRPIPPMRWFWLKYLSGLFVIICCVDLPILILHGTGILPTSAGLYSGVFPMLLHWIIYSIAVLAACLVRHPIYSPVLALCAILTVLLLPVIFHFPDFLSFGEMFNAVGTNLLPNRVIAAFLVGLTQATAISVTATILAAIATKRDINLSP</sequence>
<name>A0A5C5WAV2_9PLAN</name>
<feature type="transmembrane region" description="Helical" evidence="1">
    <location>
        <begin position="20"/>
        <end position="38"/>
    </location>
</feature>
<dbReference type="OrthoDB" id="278798at2"/>
<accession>A0A5C5WAV2</accession>
<proteinExistence type="predicted"/>
<feature type="transmembrane region" description="Helical" evidence="1">
    <location>
        <begin position="173"/>
        <end position="193"/>
    </location>
</feature>
<gene>
    <name evidence="2" type="ORF">KOR42_41390</name>
</gene>
<protein>
    <recommendedName>
        <fullName evidence="4">ABC-2 family transporter protein</fullName>
    </recommendedName>
</protein>
<feature type="transmembrane region" description="Helical" evidence="1">
    <location>
        <begin position="408"/>
        <end position="432"/>
    </location>
</feature>
<feature type="transmembrane region" description="Helical" evidence="1">
    <location>
        <begin position="300"/>
        <end position="319"/>
    </location>
</feature>
<feature type="transmembrane region" description="Helical" evidence="1">
    <location>
        <begin position="50"/>
        <end position="72"/>
    </location>
</feature>
<evidence type="ECO:0000313" key="3">
    <source>
        <dbReference type="Proteomes" id="UP000317243"/>
    </source>
</evidence>
<feature type="transmembrane region" description="Helical" evidence="1">
    <location>
        <begin position="479"/>
        <end position="505"/>
    </location>
</feature>
<feature type="transmembrane region" description="Helical" evidence="1">
    <location>
        <begin position="92"/>
        <end position="120"/>
    </location>
</feature>
<evidence type="ECO:0000256" key="1">
    <source>
        <dbReference type="SAM" id="Phobius"/>
    </source>
</evidence>
<dbReference type="AlphaFoldDB" id="A0A5C5WAV2"/>
<dbReference type="RefSeq" id="WP_146511531.1">
    <property type="nucleotide sequence ID" value="NZ_SIHI01000023.1"/>
</dbReference>
<evidence type="ECO:0008006" key="4">
    <source>
        <dbReference type="Google" id="ProtNLM"/>
    </source>
</evidence>
<keyword evidence="1" id="KW-0812">Transmembrane</keyword>
<keyword evidence="1" id="KW-0472">Membrane</keyword>
<keyword evidence="3" id="KW-1185">Reference proteome</keyword>